<evidence type="ECO:0000256" key="4">
    <source>
        <dbReference type="ARBA" id="ARBA00004555"/>
    </source>
</evidence>
<evidence type="ECO:0000256" key="10">
    <source>
        <dbReference type="SAM" id="Phobius"/>
    </source>
</evidence>
<evidence type="ECO:0000256" key="8">
    <source>
        <dbReference type="ARBA" id="ARBA00023128"/>
    </source>
</evidence>
<reference evidence="11" key="2">
    <citation type="submission" date="2015-06" db="UniProtKB">
        <authorList>
            <consortium name="EnsemblMetazoa"/>
        </authorList>
    </citation>
    <scope>IDENTIFICATION</scope>
</reference>
<keyword evidence="9 10" id="KW-0472">Membrane</keyword>
<reference evidence="12" key="1">
    <citation type="submission" date="2011-08" db="EMBL/GenBank/DDBJ databases">
        <authorList>
            <person name="Rombauts S."/>
        </authorList>
    </citation>
    <scope>NUCLEOTIDE SEQUENCE</scope>
    <source>
        <strain evidence="12">London</strain>
    </source>
</reference>
<evidence type="ECO:0000256" key="3">
    <source>
        <dbReference type="ARBA" id="ARBA00004173"/>
    </source>
</evidence>
<keyword evidence="7" id="KW-0333">Golgi apparatus</keyword>
<comment type="function">
    <text evidence="1">General regulator of phagocytosis. Required to uptake Gram negative bacterium by macrophages.</text>
</comment>
<keyword evidence="5 10" id="KW-0812">Transmembrane</keyword>
<dbReference type="HOGENOM" id="CLU_068266_2_0_1"/>
<evidence type="ECO:0000256" key="2">
    <source>
        <dbReference type="ARBA" id="ARBA00004167"/>
    </source>
</evidence>
<dbReference type="Pfam" id="PF07406">
    <property type="entry name" value="NICE-3"/>
    <property type="match status" value="1"/>
</dbReference>
<protein>
    <submittedName>
        <fullName evidence="11">Uncharacterized protein</fullName>
    </submittedName>
</protein>
<dbReference type="EMBL" id="CAEY01001132">
    <property type="status" value="NOT_ANNOTATED_CDS"/>
    <property type="molecule type" value="Genomic_DNA"/>
</dbReference>
<comment type="subcellular location">
    <subcellularLocation>
        <location evidence="4">Golgi apparatus</location>
    </subcellularLocation>
    <subcellularLocation>
        <location evidence="2">Membrane</location>
        <topology evidence="2">Single-pass membrane protein</topology>
    </subcellularLocation>
    <subcellularLocation>
        <location evidence="3">Mitochondrion</location>
    </subcellularLocation>
</comment>
<dbReference type="GO" id="GO:0005739">
    <property type="term" value="C:mitochondrion"/>
    <property type="evidence" value="ECO:0007669"/>
    <property type="project" value="UniProtKB-SubCell"/>
</dbReference>
<dbReference type="AlphaFoldDB" id="T1K049"/>
<dbReference type="InterPro" id="IPR010876">
    <property type="entry name" value="C1orf43"/>
</dbReference>
<name>T1K049_TETUR</name>
<dbReference type="PANTHER" id="PTHR21425:SF2">
    <property type="entry name" value="PROTEIN C1ORF43"/>
    <property type="match status" value="1"/>
</dbReference>
<dbReference type="EnsemblMetazoa" id="tetur03g06440.1">
    <property type="protein sequence ID" value="tetur03g06440.1"/>
    <property type="gene ID" value="tetur03g06440"/>
</dbReference>
<evidence type="ECO:0000256" key="9">
    <source>
        <dbReference type="ARBA" id="ARBA00023136"/>
    </source>
</evidence>
<keyword evidence="12" id="KW-1185">Reference proteome</keyword>
<proteinExistence type="predicted"/>
<dbReference type="eggNOG" id="ENOG502QUKH">
    <property type="taxonomic scope" value="Eukaryota"/>
</dbReference>
<dbReference type="Proteomes" id="UP000015104">
    <property type="component" value="Unassembled WGS sequence"/>
</dbReference>
<evidence type="ECO:0000256" key="1">
    <source>
        <dbReference type="ARBA" id="ARBA00002620"/>
    </source>
</evidence>
<dbReference type="PANTHER" id="PTHR21425">
    <property type="entry name" value="NICE-3"/>
    <property type="match status" value="1"/>
</dbReference>
<evidence type="ECO:0000313" key="11">
    <source>
        <dbReference type="EnsemblMetazoa" id="tetur03g06440.1"/>
    </source>
</evidence>
<evidence type="ECO:0000256" key="5">
    <source>
        <dbReference type="ARBA" id="ARBA00022692"/>
    </source>
</evidence>
<feature type="transmembrane region" description="Helical" evidence="10">
    <location>
        <begin position="42"/>
        <end position="64"/>
    </location>
</feature>
<organism evidence="11 12">
    <name type="scientific">Tetranychus urticae</name>
    <name type="common">Two-spotted spider mite</name>
    <dbReference type="NCBI Taxonomy" id="32264"/>
    <lineage>
        <taxon>Eukaryota</taxon>
        <taxon>Metazoa</taxon>
        <taxon>Ecdysozoa</taxon>
        <taxon>Arthropoda</taxon>
        <taxon>Chelicerata</taxon>
        <taxon>Arachnida</taxon>
        <taxon>Acari</taxon>
        <taxon>Acariformes</taxon>
        <taxon>Trombidiformes</taxon>
        <taxon>Prostigmata</taxon>
        <taxon>Eleutherengona</taxon>
        <taxon>Raphignathae</taxon>
        <taxon>Tetranychoidea</taxon>
        <taxon>Tetranychidae</taxon>
        <taxon>Tetranychus</taxon>
    </lineage>
</organism>
<evidence type="ECO:0000256" key="7">
    <source>
        <dbReference type="ARBA" id="ARBA00023034"/>
    </source>
</evidence>
<keyword evidence="6 10" id="KW-1133">Transmembrane helix</keyword>
<accession>T1K049</accession>
<keyword evidence="8" id="KW-0496">Mitochondrion</keyword>
<dbReference type="GO" id="GO:0016020">
    <property type="term" value="C:membrane"/>
    <property type="evidence" value="ECO:0007669"/>
    <property type="project" value="UniProtKB-SubCell"/>
</dbReference>
<evidence type="ECO:0000313" key="12">
    <source>
        <dbReference type="Proteomes" id="UP000015104"/>
    </source>
</evidence>
<dbReference type="GO" id="GO:0005794">
    <property type="term" value="C:Golgi apparatus"/>
    <property type="evidence" value="ECO:0007669"/>
    <property type="project" value="UniProtKB-SubCell"/>
</dbReference>
<evidence type="ECO:0000256" key="6">
    <source>
        <dbReference type="ARBA" id="ARBA00022989"/>
    </source>
</evidence>
<sequence>MYRFLVCWLLWLPHDTKFGTCKHIRIVKCFRFNCMADSNELSGFTIIMVVAVGIMAFILLFLFAKRQIMRFTLKNRRGPHCPIGLDAHRNLKKEIDRRLEAVKHIKFEPKLINPSPNQVNVSNEDSSKYDHFWRMKALDSLTILEECIIQTCNDTSKRRPPGQDLRYYLIKMSKDGPLLNCESRLIHQFVDAYIHARHEPVPPFTKEDFDNYMVLLNQLKNYIIDEHKKSLGDSSKIHSAKDTQVAINGKTRIRLIKQDQDGNEIESETSV</sequence>